<dbReference type="OrthoDB" id="9802489at2"/>
<dbReference type="InterPro" id="IPR013096">
    <property type="entry name" value="Cupin_2"/>
</dbReference>
<evidence type="ECO:0000313" key="3">
    <source>
        <dbReference type="EMBL" id="SNS70589.1"/>
    </source>
</evidence>
<dbReference type="Pfam" id="PF07883">
    <property type="entry name" value="Cupin_2"/>
    <property type="match status" value="1"/>
</dbReference>
<reference evidence="4" key="1">
    <citation type="submission" date="2017-06" db="EMBL/GenBank/DDBJ databases">
        <authorList>
            <person name="Varghese N."/>
            <person name="Submissions S."/>
        </authorList>
    </citation>
    <scope>NUCLEOTIDE SEQUENCE [LARGE SCALE GENOMIC DNA]</scope>
    <source>
        <strain evidence="4">DSM 44485</strain>
    </source>
</reference>
<dbReference type="CDD" id="cd02233">
    <property type="entry name" value="cupin_HNL-like"/>
    <property type="match status" value="1"/>
</dbReference>
<name>A0A239GN18_9ACTN</name>
<evidence type="ECO:0000256" key="1">
    <source>
        <dbReference type="SAM" id="MobiDB-lite"/>
    </source>
</evidence>
<feature type="compositionally biased region" description="Basic and acidic residues" evidence="1">
    <location>
        <begin position="124"/>
        <end position="136"/>
    </location>
</feature>
<protein>
    <submittedName>
        <fullName evidence="3">Cupin domain protein</fullName>
    </submittedName>
</protein>
<dbReference type="Gene3D" id="2.60.120.10">
    <property type="entry name" value="Jelly Rolls"/>
    <property type="match status" value="2"/>
</dbReference>
<proteinExistence type="predicted"/>
<dbReference type="SUPFAM" id="SSF51182">
    <property type="entry name" value="RmlC-like cupins"/>
    <property type="match status" value="1"/>
</dbReference>
<gene>
    <name evidence="3" type="ORF">SAMN06265355_12556</name>
</gene>
<dbReference type="PANTHER" id="PTHR43698:SF1">
    <property type="entry name" value="BLL4564 PROTEIN"/>
    <property type="match status" value="1"/>
</dbReference>
<evidence type="ECO:0000259" key="2">
    <source>
        <dbReference type="Pfam" id="PF07883"/>
    </source>
</evidence>
<keyword evidence="4" id="KW-1185">Reference proteome</keyword>
<dbReference type="PANTHER" id="PTHR43698">
    <property type="entry name" value="RIBD C-TERMINAL DOMAIN CONTAINING PROTEIN"/>
    <property type="match status" value="1"/>
</dbReference>
<dbReference type="InterPro" id="IPR014710">
    <property type="entry name" value="RmlC-like_jellyroll"/>
</dbReference>
<organism evidence="3 4">
    <name type="scientific">Actinomadura mexicana</name>
    <dbReference type="NCBI Taxonomy" id="134959"/>
    <lineage>
        <taxon>Bacteria</taxon>
        <taxon>Bacillati</taxon>
        <taxon>Actinomycetota</taxon>
        <taxon>Actinomycetes</taxon>
        <taxon>Streptosporangiales</taxon>
        <taxon>Thermomonosporaceae</taxon>
        <taxon>Actinomadura</taxon>
    </lineage>
</organism>
<dbReference type="Proteomes" id="UP000198420">
    <property type="component" value="Unassembled WGS sequence"/>
</dbReference>
<feature type="region of interest" description="Disordered" evidence="1">
    <location>
        <begin position="109"/>
        <end position="138"/>
    </location>
</feature>
<feature type="domain" description="Cupin type-2" evidence="2">
    <location>
        <begin position="41"/>
        <end position="108"/>
    </location>
</feature>
<dbReference type="RefSeq" id="WP_089316676.1">
    <property type="nucleotide sequence ID" value="NZ_FZNP01000025.1"/>
</dbReference>
<accession>A0A239GN18</accession>
<dbReference type="InterPro" id="IPR047263">
    <property type="entry name" value="HNL-like_cupin"/>
</dbReference>
<evidence type="ECO:0000313" key="4">
    <source>
        <dbReference type="Proteomes" id="UP000198420"/>
    </source>
</evidence>
<dbReference type="AlphaFoldDB" id="A0A239GN18"/>
<dbReference type="EMBL" id="FZNP01000025">
    <property type="protein sequence ID" value="SNS70589.1"/>
    <property type="molecule type" value="Genomic_DNA"/>
</dbReference>
<dbReference type="InterPro" id="IPR011051">
    <property type="entry name" value="RmlC_Cupin_sf"/>
</dbReference>
<sequence>MQITPGPVRGIAAPSAWFTGDAWIAPVAVPGGGARTQGDCVRFAPGSRTVWHRHPLGQVLVVTEGTGRVQRRGGPVETIRAGDIVHIAPGEWHWHGAAADRPMTHLAIESMPDDGSSAEAGEPVSDREYHGGRAEDVPQVTRTVLLDQPLSPPRSTHRVEVRRITIAPRRAAGLHVHNGPVFGSIETGSAVYQIEGEAAAVLGPGDVFHEPEGARIARFDAEEDGVTFLGYFLLAADEAAQIEFPGR</sequence>